<evidence type="ECO:0000313" key="3">
    <source>
        <dbReference type="EMBL" id="VAW17101.1"/>
    </source>
</evidence>
<feature type="transmembrane region" description="Helical" evidence="2">
    <location>
        <begin position="27"/>
        <end position="49"/>
    </location>
</feature>
<sequence>MTKNKPAPGEENTGPAHHHFGRAMTSWFLTGLVIAGPIGITLYVAWWAIGVVDSFVIPLIPPQYNPDNYLPVSVPGYGLLVALVAITILGFLARNLVGRSMVQFGERMLERLPIVSTLFRGLKQIFETVVNQSAQSFKQVGLIQYPRPGLWAIVLISTEAKGEVKKKVDGEDVMGCFLPTTPNPTSGFLLFVPRAEIKILDMSTEDAAKMIISAGLVSPHYQALTSELAEKHDAKSAKNGNSNGSKKSR</sequence>
<dbReference type="AlphaFoldDB" id="A0A3B0TEQ0"/>
<accession>A0A3B0TEQ0</accession>
<protein>
    <submittedName>
        <fullName evidence="3">Uncharacterized membrane anchored protein Mext_4159</fullName>
    </submittedName>
</protein>
<dbReference type="PANTHER" id="PTHR31876:SF26">
    <property type="entry name" value="PROTEIN LIKE COV 2"/>
    <property type="match status" value="1"/>
</dbReference>
<evidence type="ECO:0000256" key="1">
    <source>
        <dbReference type="SAM" id="MobiDB-lite"/>
    </source>
</evidence>
<dbReference type="InterPro" id="IPR007462">
    <property type="entry name" value="COV1-like"/>
</dbReference>
<gene>
    <name evidence="3" type="ORF">MNBD_ALPHA12-187</name>
</gene>
<dbReference type="Pfam" id="PF04367">
    <property type="entry name" value="DUF502"/>
    <property type="match status" value="1"/>
</dbReference>
<feature type="compositionally biased region" description="Polar residues" evidence="1">
    <location>
        <begin position="238"/>
        <end position="249"/>
    </location>
</feature>
<keyword evidence="2" id="KW-0812">Transmembrane</keyword>
<feature type="transmembrane region" description="Helical" evidence="2">
    <location>
        <begin position="69"/>
        <end position="93"/>
    </location>
</feature>
<proteinExistence type="predicted"/>
<feature type="region of interest" description="Disordered" evidence="1">
    <location>
        <begin position="229"/>
        <end position="249"/>
    </location>
</feature>
<dbReference type="PANTHER" id="PTHR31876">
    <property type="entry name" value="COV-LIKE PROTEIN 1"/>
    <property type="match status" value="1"/>
</dbReference>
<keyword evidence="2" id="KW-0472">Membrane</keyword>
<dbReference type="EMBL" id="UOEO01000064">
    <property type="protein sequence ID" value="VAW17101.1"/>
    <property type="molecule type" value="Genomic_DNA"/>
</dbReference>
<reference evidence="3" key="1">
    <citation type="submission" date="2018-06" db="EMBL/GenBank/DDBJ databases">
        <authorList>
            <person name="Zhirakovskaya E."/>
        </authorList>
    </citation>
    <scope>NUCLEOTIDE SEQUENCE</scope>
</reference>
<name>A0A3B0TEQ0_9ZZZZ</name>
<organism evidence="3">
    <name type="scientific">hydrothermal vent metagenome</name>
    <dbReference type="NCBI Taxonomy" id="652676"/>
    <lineage>
        <taxon>unclassified sequences</taxon>
        <taxon>metagenomes</taxon>
        <taxon>ecological metagenomes</taxon>
    </lineage>
</organism>
<keyword evidence="2" id="KW-1133">Transmembrane helix</keyword>
<evidence type="ECO:0000256" key="2">
    <source>
        <dbReference type="SAM" id="Phobius"/>
    </source>
</evidence>